<feature type="domain" description="Sulfatase N-terminal" evidence="4">
    <location>
        <begin position="37"/>
        <end position="307"/>
    </location>
</feature>
<dbReference type="RefSeq" id="WP_083346068.1">
    <property type="nucleotide sequence ID" value="NZ_LT629690.1"/>
</dbReference>
<dbReference type="EMBL" id="LT629690">
    <property type="protein sequence ID" value="SDF76744.1"/>
    <property type="molecule type" value="Genomic_DNA"/>
</dbReference>
<protein>
    <submittedName>
        <fullName evidence="5">Arylsulfatase A</fullName>
    </submittedName>
</protein>
<proteinExistence type="inferred from homology"/>
<dbReference type="Gene3D" id="3.40.720.10">
    <property type="entry name" value="Alkaline Phosphatase, subunit A"/>
    <property type="match status" value="1"/>
</dbReference>
<evidence type="ECO:0000256" key="3">
    <source>
        <dbReference type="SAM" id="MobiDB-lite"/>
    </source>
</evidence>
<name>A0A1G7NRR5_9BACT</name>
<accession>A0A1G7NRR5</accession>
<dbReference type="AlphaFoldDB" id="A0A1G7NRR5"/>
<dbReference type="InterPro" id="IPR017850">
    <property type="entry name" value="Alkaline_phosphatase_core_sf"/>
</dbReference>
<dbReference type="InterPro" id="IPR000917">
    <property type="entry name" value="Sulfatase_N"/>
</dbReference>
<dbReference type="InterPro" id="IPR050738">
    <property type="entry name" value="Sulfatase"/>
</dbReference>
<gene>
    <name evidence="5" type="ORF">SAMN05444167_3246</name>
</gene>
<dbReference type="PANTHER" id="PTHR42693:SF53">
    <property type="entry name" value="ENDO-4-O-SULFATASE"/>
    <property type="match status" value="1"/>
</dbReference>
<evidence type="ECO:0000313" key="5">
    <source>
        <dbReference type="EMBL" id="SDF76744.1"/>
    </source>
</evidence>
<dbReference type="Proteomes" id="UP000182427">
    <property type="component" value="Chromosome I"/>
</dbReference>
<keyword evidence="6" id="KW-1185">Reference proteome</keyword>
<sequence>MFNQPSTRRNFLKAAATASAATAIRPVAALGQAASLPNIVYLHSHDSGRYLRPYGHNVPTPNLMRIASRGILFRKMHCAAPSCSASRSALLTGQSPHAAGMNGLAHLGWKLHDYKQHILHTLREQKGYYTVLAGLQHIAVDPKVIGFDEILPGTHRLAADVADHTVEFLNKAPKQPFFLDCGFFETHRDYPAPTDNADYILPPSPLPDNPSTRIDMAGFHQSARDMDKAVGRILDALEANGLRENTLIISTTDHGIAFPTMKANLGDAGIGVSFMMSGPGEFSKAGVCDALLSHIDVFPTICDYLGMSKPAWLAGKSFLPVVRGEKEEVNDAIFAEVTYHAAYEPKRCVRTARYKYQRRYDGRTTYVLPNCDDGAAKSYWLREGWQKQQLLHSEELYDLVFDPAERNDLARDPAHTETLQHMRKQMDEWMRATNDPLLHGPVPLPPGGRSAPVNGISPKEMPTSKGQFS</sequence>
<dbReference type="SUPFAM" id="SSF53649">
    <property type="entry name" value="Alkaline phosphatase-like"/>
    <property type="match status" value="1"/>
</dbReference>
<dbReference type="GO" id="GO:0004065">
    <property type="term" value="F:arylsulfatase activity"/>
    <property type="evidence" value="ECO:0007669"/>
    <property type="project" value="TreeGrafter"/>
</dbReference>
<keyword evidence="2" id="KW-0378">Hydrolase</keyword>
<evidence type="ECO:0000256" key="2">
    <source>
        <dbReference type="ARBA" id="ARBA00022801"/>
    </source>
</evidence>
<evidence type="ECO:0000259" key="4">
    <source>
        <dbReference type="Pfam" id="PF00884"/>
    </source>
</evidence>
<organism evidence="5 6">
    <name type="scientific">Terriglobus roseus</name>
    <dbReference type="NCBI Taxonomy" id="392734"/>
    <lineage>
        <taxon>Bacteria</taxon>
        <taxon>Pseudomonadati</taxon>
        <taxon>Acidobacteriota</taxon>
        <taxon>Terriglobia</taxon>
        <taxon>Terriglobales</taxon>
        <taxon>Acidobacteriaceae</taxon>
        <taxon>Terriglobus</taxon>
    </lineage>
</organism>
<dbReference type="CDD" id="cd16027">
    <property type="entry name" value="SGSH"/>
    <property type="match status" value="1"/>
</dbReference>
<comment type="similarity">
    <text evidence="1">Belongs to the sulfatase family.</text>
</comment>
<reference evidence="6" key="1">
    <citation type="submission" date="2016-10" db="EMBL/GenBank/DDBJ databases">
        <authorList>
            <person name="Varghese N."/>
            <person name="Submissions S."/>
        </authorList>
    </citation>
    <scope>NUCLEOTIDE SEQUENCE [LARGE SCALE GENOMIC DNA]</scope>
    <source>
        <strain evidence="6">GAS232</strain>
    </source>
</reference>
<feature type="region of interest" description="Disordered" evidence="3">
    <location>
        <begin position="438"/>
        <end position="469"/>
    </location>
</feature>
<dbReference type="InterPro" id="IPR006311">
    <property type="entry name" value="TAT_signal"/>
</dbReference>
<dbReference type="OrthoDB" id="9762324at2"/>
<evidence type="ECO:0000313" key="6">
    <source>
        <dbReference type="Proteomes" id="UP000182427"/>
    </source>
</evidence>
<dbReference type="PANTHER" id="PTHR42693">
    <property type="entry name" value="ARYLSULFATASE FAMILY MEMBER"/>
    <property type="match status" value="1"/>
</dbReference>
<dbReference type="Pfam" id="PF00884">
    <property type="entry name" value="Sulfatase"/>
    <property type="match status" value="1"/>
</dbReference>
<dbReference type="PROSITE" id="PS51318">
    <property type="entry name" value="TAT"/>
    <property type="match status" value="1"/>
</dbReference>
<evidence type="ECO:0000256" key="1">
    <source>
        <dbReference type="ARBA" id="ARBA00008779"/>
    </source>
</evidence>